<dbReference type="Pfam" id="PF00071">
    <property type="entry name" value="Ras"/>
    <property type="match status" value="1"/>
</dbReference>
<dbReference type="GO" id="GO:0005525">
    <property type="term" value="F:GTP binding"/>
    <property type="evidence" value="ECO:0007669"/>
    <property type="project" value="UniProtKB-KW"/>
</dbReference>
<sequence length="253" mass="27562">GLPASCPALPLSFRDPCPGRWRCSLPNGFGRICPVGVGQGRLGADWESAKTNFCGPFLPGRPAPRRGKRPPTSRQKSLAGRGVFDSAVVQVDGAPIRLQLCDTAGQDEFDALWQACCPKADVCLLCFSVVAPTSFQNIVDKWYPEVRRHCPSAPMLLVGTQSDLRQDVKMLIALSRHQEKPVPPTAARSLARKLGMAGYVECSALTQQNLKEVFDTAIVLGLRAGEGPKGQSPPPSCIWAFSKDWWNKYVCVR</sequence>
<dbReference type="GO" id="GO:0003924">
    <property type="term" value="F:GTPase activity"/>
    <property type="evidence" value="ECO:0007669"/>
    <property type="project" value="InterPro"/>
</dbReference>
<dbReference type="SMART" id="SM00174">
    <property type="entry name" value="RHO"/>
    <property type="match status" value="1"/>
</dbReference>
<dbReference type="SMART" id="SM00175">
    <property type="entry name" value="RAB"/>
    <property type="match status" value="1"/>
</dbReference>
<evidence type="ECO:0000256" key="1">
    <source>
        <dbReference type="ARBA" id="ARBA00022741"/>
    </source>
</evidence>
<dbReference type="NCBIfam" id="TIGR00231">
    <property type="entry name" value="small_GTP"/>
    <property type="match status" value="1"/>
</dbReference>
<reference evidence="4" key="2">
    <citation type="submission" date="2025-09" db="UniProtKB">
        <authorList>
            <consortium name="Ensembl"/>
        </authorList>
    </citation>
    <scope>IDENTIFICATION</scope>
</reference>
<organism evidence="4 5">
    <name type="scientific">Laticauda laticaudata</name>
    <name type="common">Blue-ringed sea krait</name>
    <name type="synonym">Blue-lipped sea krait</name>
    <dbReference type="NCBI Taxonomy" id="8630"/>
    <lineage>
        <taxon>Eukaryota</taxon>
        <taxon>Metazoa</taxon>
        <taxon>Chordata</taxon>
        <taxon>Craniata</taxon>
        <taxon>Vertebrata</taxon>
        <taxon>Euteleostomi</taxon>
        <taxon>Lepidosauria</taxon>
        <taxon>Squamata</taxon>
        <taxon>Bifurcata</taxon>
        <taxon>Unidentata</taxon>
        <taxon>Episquamata</taxon>
        <taxon>Toxicofera</taxon>
        <taxon>Serpentes</taxon>
        <taxon>Colubroidea</taxon>
        <taxon>Elapidae</taxon>
        <taxon>Laticaudinae</taxon>
        <taxon>Laticauda</taxon>
    </lineage>
</organism>
<proteinExistence type="predicted"/>
<dbReference type="AlphaFoldDB" id="A0A8C5SFX9"/>
<dbReference type="GO" id="GO:0007264">
    <property type="term" value="P:small GTPase-mediated signal transduction"/>
    <property type="evidence" value="ECO:0007669"/>
    <property type="project" value="InterPro"/>
</dbReference>
<dbReference type="InterPro" id="IPR001806">
    <property type="entry name" value="Small_GTPase"/>
</dbReference>
<evidence type="ECO:0000256" key="3">
    <source>
        <dbReference type="SAM" id="MobiDB-lite"/>
    </source>
</evidence>
<reference evidence="4" key="1">
    <citation type="submission" date="2025-08" db="UniProtKB">
        <authorList>
            <consortium name="Ensembl"/>
        </authorList>
    </citation>
    <scope>IDENTIFICATION</scope>
</reference>
<accession>A0A8C5SFX9</accession>
<evidence type="ECO:0000313" key="5">
    <source>
        <dbReference type="Proteomes" id="UP000694406"/>
    </source>
</evidence>
<evidence type="ECO:0000256" key="2">
    <source>
        <dbReference type="ARBA" id="ARBA00023134"/>
    </source>
</evidence>
<dbReference type="PROSITE" id="PS51420">
    <property type="entry name" value="RHO"/>
    <property type="match status" value="1"/>
</dbReference>
<dbReference type="GeneTree" id="ENSGT00940000165900"/>
<dbReference type="Ensembl" id="ENSLLTT00000016590.1">
    <property type="protein sequence ID" value="ENSLLTP00000015977.1"/>
    <property type="gene ID" value="ENSLLTG00000012225.1"/>
</dbReference>
<protein>
    <submittedName>
        <fullName evidence="4">Uncharacterized protein</fullName>
    </submittedName>
</protein>
<dbReference type="Gene3D" id="3.40.50.300">
    <property type="entry name" value="P-loop containing nucleotide triphosphate hydrolases"/>
    <property type="match status" value="1"/>
</dbReference>
<dbReference type="Proteomes" id="UP000694406">
    <property type="component" value="Unplaced"/>
</dbReference>
<dbReference type="PRINTS" id="PR00449">
    <property type="entry name" value="RASTRNSFRMNG"/>
</dbReference>
<dbReference type="SMART" id="SM00173">
    <property type="entry name" value="RAS"/>
    <property type="match status" value="1"/>
</dbReference>
<keyword evidence="1" id="KW-0547">Nucleotide-binding</keyword>
<dbReference type="InterPro" id="IPR027417">
    <property type="entry name" value="P-loop_NTPase"/>
</dbReference>
<evidence type="ECO:0000313" key="4">
    <source>
        <dbReference type="Ensembl" id="ENSLLTP00000015977.1"/>
    </source>
</evidence>
<name>A0A8C5SFX9_LATLA</name>
<keyword evidence="5" id="KW-1185">Reference proteome</keyword>
<feature type="region of interest" description="Disordered" evidence="3">
    <location>
        <begin position="58"/>
        <end position="78"/>
    </location>
</feature>
<dbReference type="PANTHER" id="PTHR24072">
    <property type="entry name" value="RHO FAMILY GTPASE"/>
    <property type="match status" value="1"/>
</dbReference>
<dbReference type="PROSITE" id="PS51421">
    <property type="entry name" value="RAS"/>
    <property type="match status" value="1"/>
</dbReference>
<dbReference type="InterPro" id="IPR003578">
    <property type="entry name" value="Small_GTPase_Rho"/>
</dbReference>
<dbReference type="PROSITE" id="PS51419">
    <property type="entry name" value="RAB"/>
    <property type="match status" value="1"/>
</dbReference>
<keyword evidence="2" id="KW-0342">GTP-binding</keyword>
<dbReference type="SUPFAM" id="SSF52540">
    <property type="entry name" value="P-loop containing nucleoside triphosphate hydrolases"/>
    <property type="match status" value="1"/>
</dbReference>
<dbReference type="InterPro" id="IPR005225">
    <property type="entry name" value="Small_GTP-bd"/>
</dbReference>